<dbReference type="PANTHER" id="PTHR23082:SF0">
    <property type="entry name" value="GENERAL TRANSCRIPTION FACTOR 3C POLYPEPTIDE 3"/>
    <property type="match status" value="1"/>
</dbReference>
<gene>
    <name evidence="3" type="ORF">C2845_PM13G06080</name>
</gene>
<dbReference type="OrthoDB" id="9991317at2759"/>
<comment type="caution">
    <text evidence="3">The sequence shown here is derived from an EMBL/GenBank/DDBJ whole genome shotgun (WGS) entry which is preliminary data.</text>
</comment>
<dbReference type="AlphaFoldDB" id="A0A3L6RLW2"/>
<reference evidence="4" key="1">
    <citation type="journal article" date="2019" name="Nat. Commun.">
        <title>The genome of broomcorn millet.</title>
        <authorList>
            <person name="Zou C."/>
            <person name="Miki D."/>
            <person name="Li D."/>
            <person name="Tang Q."/>
            <person name="Xiao L."/>
            <person name="Rajput S."/>
            <person name="Deng P."/>
            <person name="Jia W."/>
            <person name="Huang R."/>
            <person name="Zhang M."/>
            <person name="Sun Y."/>
            <person name="Hu J."/>
            <person name="Fu X."/>
            <person name="Schnable P.S."/>
            <person name="Li F."/>
            <person name="Zhang H."/>
            <person name="Feng B."/>
            <person name="Zhu X."/>
            <person name="Liu R."/>
            <person name="Schnable J.C."/>
            <person name="Zhu J.-K."/>
            <person name="Zhang H."/>
        </authorList>
    </citation>
    <scope>NUCLEOTIDE SEQUENCE [LARGE SCALE GENOMIC DNA]</scope>
</reference>
<keyword evidence="1" id="KW-0802">TPR repeat</keyword>
<dbReference type="SUPFAM" id="SSF48452">
    <property type="entry name" value="TPR-like"/>
    <property type="match status" value="2"/>
</dbReference>
<evidence type="ECO:0000313" key="3">
    <source>
        <dbReference type="EMBL" id="RLN05554.1"/>
    </source>
</evidence>
<dbReference type="GO" id="GO:0000127">
    <property type="term" value="C:transcription factor TFIIIC complex"/>
    <property type="evidence" value="ECO:0007669"/>
    <property type="project" value="TreeGrafter"/>
</dbReference>
<dbReference type="EMBL" id="PQIB02000008">
    <property type="protein sequence ID" value="RLN05554.1"/>
    <property type="molecule type" value="Genomic_DNA"/>
</dbReference>
<dbReference type="PROSITE" id="PS50005">
    <property type="entry name" value="TPR"/>
    <property type="match status" value="3"/>
</dbReference>
<dbReference type="FunFam" id="1.25.40.10:FF:000413">
    <property type="entry name" value="General transcription factor 3C polypeptide 3"/>
    <property type="match status" value="1"/>
</dbReference>
<evidence type="ECO:0000256" key="1">
    <source>
        <dbReference type="PROSITE-ProRule" id="PRU00339"/>
    </source>
</evidence>
<keyword evidence="4" id="KW-1185">Reference proteome</keyword>
<proteinExistence type="predicted"/>
<dbReference type="Proteomes" id="UP000275267">
    <property type="component" value="Unassembled WGS sequence"/>
</dbReference>
<evidence type="ECO:0000313" key="4">
    <source>
        <dbReference type="Proteomes" id="UP000275267"/>
    </source>
</evidence>
<feature type="compositionally biased region" description="Basic and acidic residues" evidence="2">
    <location>
        <begin position="672"/>
        <end position="687"/>
    </location>
</feature>
<dbReference type="PANTHER" id="PTHR23082">
    <property type="entry name" value="TRANSCRIPTION INITIATION FACTOR IIIC TFIIIC , POLYPEPTIDE 3-RELATED"/>
    <property type="match status" value="1"/>
</dbReference>
<dbReference type="GO" id="GO:0006383">
    <property type="term" value="P:transcription by RNA polymerase III"/>
    <property type="evidence" value="ECO:0007669"/>
    <property type="project" value="InterPro"/>
</dbReference>
<organism evidence="3 4">
    <name type="scientific">Panicum miliaceum</name>
    <name type="common">Proso millet</name>
    <name type="synonym">Broomcorn millet</name>
    <dbReference type="NCBI Taxonomy" id="4540"/>
    <lineage>
        <taxon>Eukaryota</taxon>
        <taxon>Viridiplantae</taxon>
        <taxon>Streptophyta</taxon>
        <taxon>Embryophyta</taxon>
        <taxon>Tracheophyta</taxon>
        <taxon>Spermatophyta</taxon>
        <taxon>Magnoliopsida</taxon>
        <taxon>Liliopsida</taxon>
        <taxon>Poales</taxon>
        <taxon>Poaceae</taxon>
        <taxon>PACMAD clade</taxon>
        <taxon>Panicoideae</taxon>
        <taxon>Panicodae</taxon>
        <taxon>Paniceae</taxon>
        <taxon>Panicinae</taxon>
        <taxon>Panicum</taxon>
        <taxon>Panicum sect. Panicum</taxon>
    </lineage>
</organism>
<dbReference type="InterPro" id="IPR019734">
    <property type="entry name" value="TPR_rpt"/>
</dbReference>
<sequence length="980" mass="110793">MAGPGARHTSGRLGYYYITPALCVSALCADPSAPAVSALAARLATDNTTAARNSIEAVLSSSPSPSSMGLASTVARGSRNVLMDELHEISRALQEDKLVAEVMRKVLFKTLPAKLQEARRPTPVSRPGDPPHCRLRGCASAPRRAVFLPRLLRSTGLWVLGDPGRDGNEDFEEDDEDGFEFGDADEAMQCVEMAGRSTAAGALRAEGHDYEALAARKRKALAEDQPQSSSYFVELLLKIFPRGTDCMEKTDAGKKRGRKKGTKNKGSFEVIKKLGDATLLFAEEKFNEAIPILHEIVRTAPNLPDSYYLLGSIYNETGELDKAVNFLMLAAYVSPKDASLWKKLIPLAKKKEDASLARHCILKAMRADPEDVDLKYLCADMYRNLRDYQKAAEIYEQIVRIYPANIAVRKVAAQMYRECGQIDKAINLLEDYVNTQTTNTDWSVLDLLISLYLRNNAPSEALKQIEKARLQLRSQQKIPVQLQAKEIICHAYLGDMKHAEIFLRDVHLEPSKDSTDVTKELASNLETMGLYEYAVKFYLMIGNVCLSSFYLLALQRIKDNIDIRLTLSSLLIDEDKTDEAVTLLSPPKNPELHAANTPDQQKPWWCDGRVKIQLAKIYYNEGKLEDFVDTIFHPILETLNVEYANRKFKFLSWQDKAGLRQKANRAKKLMEKRAASNEELKPDDSQRTKQVPPLPGLLTNMEHHQLVLNLCRTLALLQRYWDALQIINRTLKLGNDLLTDDNKEELRSLGSQIAYRAPDPSHGFKYVRYVVQQHPYSLSAWNSYYKVISRIEDRFPHHFKYLLRTREEKPDCVAPIIISGHRFTAISQHQSTARDYLEAYKLDPENPFINLCVGTALISLAHGFRLQNKNQCIVQAFAFLYRYLRLCGDSQEALYNIARAYHHIGLNTLAAVYYEKALTIEEEDHPIPKLPYEAGSCAQEDLRPGYCDVRREAAFNLHLIYKKSGATDLARRVLKTYCTV</sequence>
<evidence type="ECO:0000256" key="2">
    <source>
        <dbReference type="SAM" id="MobiDB-lite"/>
    </source>
</evidence>
<feature type="repeat" description="TPR" evidence="1">
    <location>
        <begin position="891"/>
        <end position="924"/>
    </location>
</feature>
<dbReference type="InterPro" id="IPR011990">
    <property type="entry name" value="TPR-like_helical_dom_sf"/>
</dbReference>
<dbReference type="InterPro" id="IPR039340">
    <property type="entry name" value="Tfc4/TFIIIC-102/Sfc4"/>
</dbReference>
<dbReference type="STRING" id="4540.A0A3L6RLW2"/>
<dbReference type="Gene3D" id="1.25.40.10">
    <property type="entry name" value="Tetratricopeptide repeat domain"/>
    <property type="match status" value="2"/>
</dbReference>
<dbReference type="SMART" id="SM00028">
    <property type="entry name" value="TPR"/>
    <property type="match status" value="6"/>
</dbReference>
<protein>
    <submittedName>
        <fullName evidence="3">General transcription factor 3C polypeptide 3</fullName>
    </submittedName>
</protein>
<feature type="repeat" description="TPR" evidence="1">
    <location>
        <begin position="304"/>
        <end position="337"/>
    </location>
</feature>
<accession>A0A3L6RLW2</accession>
<dbReference type="Pfam" id="PF14559">
    <property type="entry name" value="TPR_19"/>
    <property type="match status" value="2"/>
</dbReference>
<dbReference type="Pfam" id="PF13181">
    <property type="entry name" value="TPR_8"/>
    <property type="match status" value="1"/>
</dbReference>
<name>A0A3L6RLW2_PANMI</name>
<feature type="region of interest" description="Disordered" evidence="2">
    <location>
        <begin position="672"/>
        <end position="691"/>
    </location>
</feature>
<feature type="repeat" description="TPR" evidence="1">
    <location>
        <begin position="372"/>
        <end position="405"/>
    </location>
</feature>